<protein>
    <submittedName>
        <fullName evidence="1">Uncharacterized protein</fullName>
    </submittedName>
</protein>
<feature type="non-terminal residue" evidence="1">
    <location>
        <position position="175"/>
    </location>
</feature>
<proteinExistence type="predicted"/>
<sequence length="175" mass="19656">MWLSLAHIHARYLAHCWPLHCPFRHHGIHMISIRIVMIPGARTVRVFTRQARMQIHRLYDFPGVLPAAHCYHHHPAAVLHGYSRLNTPAVLPGDIFASAALTLGLGGSIDIRRALEIPLGLYQPWGSGVPTLPHVCGRPIWQDQFESPGLHIPIDISAHQICARRRHLHLGPMVP</sequence>
<reference evidence="1" key="1">
    <citation type="submission" date="2023-03" db="EMBL/GenBank/DDBJ databases">
        <title>Massive genome expansion in bonnet fungi (Mycena s.s.) driven by repeated elements and novel gene families across ecological guilds.</title>
        <authorList>
            <consortium name="Lawrence Berkeley National Laboratory"/>
            <person name="Harder C.B."/>
            <person name="Miyauchi S."/>
            <person name="Viragh M."/>
            <person name="Kuo A."/>
            <person name="Thoen E."/>
            <person name="Andreopoulos B."/>
            <person name="Lu D."/>
            <person name="Skrede I."/>
            <person name="Drula E."/>
            <person name="Henrissat B."/>
            <person name="Morin E."/>
            <person name="Kohler A."/>
            <person name="Barry K."/>
            <person name="LaButti K."/>
            <person name="Morin E."/>
            <person name="Salamov A."/>
            <person name="Lipzen A."/>
            <person name="Mereny Z."/>
            <person name="Hegedus B."/>
            <person name="Baldrian P."/>
            <person name="Stursova M."/>
            <person name="Weitz H."/>
            <person name="Taylor A."/>
            <person name="Grigoriev I.V."/>
            <person name="Nagy L.G."/>
            <person name="Martin F."/>
            <person name="Kauserud H."/>
        </authorList>
    </citation>
    <scope>NUCLEOTIDE SEQUENCE</scope>
    <source>
        <strain evidence="1">9284</strain>
    </source>
</reference>
<accession>A0AAD7C940</accession>
<dbReference type="EMBL" id="JARKIF010000004">
    <property type="protein sequence ID" value="KAJ7642071.1"/>
    <property type="molecule type" value="Genomic_DNA"/>
</dbReference>
<evidence type="ECO:0000313" key="2">
    <source>
        <dbReference type="Proteomes" id="UP001221142"/>
    </source>
</evidence>
<keyword evidence="2" id="KW-1185">Reference proteome</keyword>
<evidence type="ECO:0000313" key="1">
    <source>
        <dbReference type="EMBL" id="KAJ7642071.1"/>
    </source>
</evidence>
<gene>
    <name evidence="1" type="ORF">FB45DRAFT_901741</name>
</gene>
<dbReference type="AlphaFoldDB" id="A0AAD7C940"/>
<name>A0AAD7C940_9AGAR</name>
<dbReference type="Proteomes" id="UP001221142">
    <property type="component" value="Unassembled WGS sequence"/>
</dbReference>
<organism evidence="1 2">
    <name type="scientific">Roridomyces roridus</name>
    <dbReference type="NCBI Taxonomy" id="1738132"/>
    <lineage>
        <taxon>Eukaryota</taxon>
        <taxon>Fungi</taxon>
        <taxon>Dikarya</taxon>
        <taxon>Basidiomycota</taxon>
        <taxon>Agaricomycotina</taxon>
        <taxon>Agaricomycetes</taxon>
        <taxon>Agaricomycetidae</taxon>
        <taxon>Agaricales</taxon>
        <taxon>Marasmiineae</taxon>
        <taxon>Mycenaceae</taxon>
        <taxon>Roridomyces</taxon>
    </lineage>
</organism>
<comment type="caution">
    <text evidence="1">The sequence shown here is derived from an EMBL/GenBank/DDBJ whole genome shotgun (WGS) entry which is preliminary data.</text>
</comment>